<dbReference type="InterPro" id="IPR036116">
    <property type="entry name" value="FN3_sf"/>
</dbReference>
<dbReference type="InterPro" id="IPR013783">
    <property type="entry name" value="Ig-like_fold"/>
</dbReference>
<dbReference type="InterPro" id="IPR050964">
    <property type="entry name" value="Striated_Muscle_Regulatory"/>
</dbReference>
<evidence type="ECO:0000256" key="1">
    <source>
        <dbReference type="ARBA" id="ARBA00022737"/>
    </source>
</evidence>
<keyword evidence="4" id="KW-1185">Reference proteome</keyword>
<dbReference type="PANTHER" id="PTHR13817">
    <property type="entry name" value="TITIN"/>
    <property type="match status" value="1"/>
</dbReference>
<proteinExistence type="predicted"/>
<dbReference type="Proteomes" id="UP000595437">
    <property type="component" value="Chromosome 15"/>
</dbReference>
<dbReference type="SUPFAM" id="SSF49265">
    <property type="entry name" value="Fibronectin type III"/>
    <property type="match status" value="1"/>
</dbReference>
<dbReference type="SMART" id="SM00060">
    <property type="entry name" value="FN3"/>
    <property type="match status" value="1"/>
</dbReference>
<protein>
    <recommendedName>
        <fullName evidence="2">Fibronectin type-III domain-containing protein</fullName>
    </recommendedName>
</protein>
<dbReference type="Pfam" id="PF00041">
    <property type="entry name" value="fn3"/>
    <property type="match status" value="1"/>
</dbReference>
<dbReference type="AlphaFoldDB" id="A0A7T8GQZ7"/>
<keyword evidence="1" id="KW-0677">Repeat</keyword>
<dbReference type="CDD" id="cd00063">
    <property type="entry name" value="FN3"/>
    <property type="match status" value="1"/>
</dbReference>
<dbReference type="PRINTS" id="PR00014">
    <property type="entry name" value="FNTYPEIII"/>
</dbReference>
<name>A0A7T8GQZ7_CALRO</name>
<feature type="non-terminal residue" evidence="3">
    <location>
        <position position="1"/>
    </location>
</feature>
<gene>
    <name evidence="3" type="ORF">FKW44_021120</name>
</gene>
<accession>A0A7T8GQZ7</accession>
<evidence type="ECO:0000259" key="2">
    <source>
        <dbReference type="PROSITE" id="PS50853"/>
    </source>
</evidence>
<evidence type="ECO:0000313" key="4">
    <source>
        <dbReference type="Proteomes" id="UP000595437"/>
    </source>
</evidence>
<dbReference type="OrthoDB" id="6107607at2759"/>
<dbReference type="InterPro" id="IPR003961">
    <property type="entry name" value="FN3_dom"/>
</dbReference>
<dbReference type="PROSITE" id="PS50853">
    <property type="entry name" value="FN3"/>
    <property type="match status" value="1"/>
</dbReference>
<dbReference type="EMBL" id="CP045904">
    <property type="protein sequence ID" value="QQP36122.1"/>
    <property type="molecule type" value="Genomic_DNA"/>
</dbReference>
<dbReference type="Gene3D" id="2.60.40.10">
    <property type="entry name" value="Immunoglobulins"/>
    <property type="match status" value="1"/>
</dbReference>
<organism evidence="3 4">
    <name type="scientific">Caligus rogercresseyi</name>
    <name type="common">Sea louse</name>
    <dbReference type="NCBI Taxonomy" id="217165"/>
    <lineage>
        <taxon>Eukaryota</taxon>
        <taxon>Metazoa</taxon>
        <taxon>Ecdysozoa</taxon>
        <taxon>Arthropoda</taxon>
        <taxon>Crustacea</taxon>
        <taxon>Multicrustacea</taxon>
        <taxon>Hexanauplia</taxon>
        <taxon>Copepoda</taxon>
        <taxon>Siphonostomatoida</taxon>
        <taxon>Caligidae</taxon>
        <taxon>Caligus</taxon>
    </lineage>
</organism>
<dbReference type="PANTHER" id="PTHR13817:SF73">
    <property type="entry name" value="FIBRONECTIN TYPE-III DOMAIN-CONTAINING PROTEIN"/>
    <property type="match status" value="1"/>
</dbReference>
<reference evidence="4" key="1">
    <citation type="submission" date="2021-01" db="EMBL/GenBank/DDBJ databases">
        <title>Caligus Genome Assembly.</title>
        <authorList>
            <person name="Gallardo-Escarate C."/>
        </authorList>
    </citation>
    <scope>NUCLEOTIDE SEQUENCE [LARGE SCALE GENOMIC DNA]</scope>
</reference>
<sequence>VPSPPGRPHVELTSRIVTPEDESITDEINITWTAPQDDGGYPITGYRVEMLDIQSGQWIEITFIEGYEPKCTLSNILYGIMYRFRVVALNDSGASEAGDPQILL</sequence>
<evidence type="ECO:0000313" key="3">
    <source>
        <dbReference type="EMBL" id="QQP36122.1"/>
    </source>
</evidence>
<feature type="domain" description="Fibronectin type-III" evidence="2">
    <location>
        <begin position="4"/>
        <end position="104"/>
    </location>
</feature>